<evidence type="ECO:0000313" key="4">
    <source>
        <dbReference type="Proteomes" id="UP000320762"/>
    </source>
</evidence>
<dbReference type="Pfam" id="PF14310">
    <property type="entry name" value="Fn3-like"/>
    <property type="match status" value="1"/>
</dbReference>
<dbReference type="OrthoDB" id="416222at2759"/>
<keyword evidence="4" id="KW-1185">Reference proteome</keyword>
<reference evidence="3 4" key="1">
    <citation type="journal article" date="2019" name="New Phytol.">
        <title>Comparative genomics reveals unique wood-decay strategies and fruiting body development in the Schizophyllaceae.</title>
        <authorList>
            <person name="Almasi E."/>
            <person name="Sahu N."/>
            <person name="Krizsan K."/>
            <person name="Balint B."/>
            <person name="Kovacs G.M."/>
            <person name="Kiss B."/>
            <person name="Cseklye J."/>
            <person name="Drula E."/>
            <person name="Henrissat B."/>
            <person name="Nagy I."/>
            <person name="Chovatia M."/>
            <person name="Adam C."/>
            <person name="LaButti K."/>
            <person name="Lipzen A."/>
            <person name="Riley R."/>
            <person name="Grigoriev I.V."/>
            <person name="Nagy L.G."/>
        </authorList>
    </citation>
    <scope>NUCLEOTIDE SEQUENCE [LARGE SCALE GENOMIC DNA]</scope>
    <source>
        <strain evidence="3 4">NL-1724</strain>
    </source>
</reference>
<dbReference type="EMBL" id="VDMD01000001">
    <property type="protein sequence ID" value="TRM69770.1"/>
    <property type="molecule type" value="Genomic_DNA"/>
</dbReference>
<dbReference type="Gene3D" id="2.60.40.10">
    <property type="entry name" value="Immunoglobulins"/>
    <property type="match status" value="1"/>
</dbReference>
<accession>A0A550CYC5</accession>
<dbReference type="InterPro" id="IPR026891">
    <property type="entry name" value="Fn3-like"/>
</dbReference>
<dbReference type="Proteomes" id="UP000320762">
    <property type="component" value="Unassembled WGS sequence"/>
</dbReference>
<evidence type="ECO:0000313" key="3">
    <source>
        <dbReference type="EMBL" id="TRM69770.1"/>
    </source>
</evidence>
<gene>
    <name evidence="3" type="ORF">BD626DRAFT_17892</name>
</gene>
<proteinExistence type="predicted"/>
<feature type="domain" description="Fibronectin type III-like" evidence="2">
    <location>
        <begin position="19"/>
        <end position="77"/>
    </location>
</feature>
<name>A0A550CYC5_9AGAR</name>
<organism evidence="3 4">
    <name type="scientific">Schizophyllum amplum</name>
    <dbReference type="NCBI Taxonomy" id="97359"/>
    <lineage>
        <taxon>Eukaryota</taxon>
        <taxon>Fungi</taxon>
        <taxon>Dikarya</taxon>
        <taxon>Basidiomycota</taxon>
        <taxon>Agaricomycotina</taxon>
        <taxon>Agaricomycetes</taxon>
        <taxon>Agaricomycetidae</taxon>
        <taxon>Agaricales</taxon>
        <taxon>Schizophyllaceae</taxon>
        <taxon>Schizophyllum</taxon>
    </lineage>
</organism>
<protein>
    <recommendedName>
        <fullName evidence="2">Fibronectin type III-like domain-containing protein</fullName>
    </recommendedName>
</protein>
<evidence type="ECO:0000256" key="1">
    <source>
        <dbReference type="SAM" id="MobiDB-lite"/>
    </source>
</evidence>
<dbReference type="AlphaFoldDB" id="A0A550CYC5"/>
<dbReference type="SMART" id="SM01217">
    <property type="entry name" value="Fn3_like"/>
    <property type="match status" value="1"/>
</dbReference>
<sequence length="86" mass="9664">MNQRHSQHAIFPGAHRTRAAHRSVSGRASKVLTFVAPRETVTVSLALSRYDFSIWDVDNQNWVIPLGEATISIGARSPGVRLRERR</sequence>
<dbReference type="InterPro" id="IPR013783">
    <property type="entry name" value="Ig-like_fold"/>
</dbReference>
<evidence type="ECO:0000259" key="2">
    <source>
        <dbReference type="SMART" id="SM01217"/>
    </source>
</evidence>
<feature type="region of interest" description="Disordered" evidence="1">
    <location>
        <begin position="1"/>
        <end position="22"/>
    </location>
</feature>
<comment type="caution">
    <text evidence="3">The sequence shown here is derived from an EMBL/GenBank/DDBJ whole genome shotgun (WGS) entry which is preliminary data.</text>
</comment>